<name>A0AAU7DZJ8_9MICO</name>
<dbReference type="PANTHER" id="PTHR43266">
    <property type="entry name" value="MACROLIDE-EFFLUX PROTEIN"/>
    <property type="match status" value="1"/>
</dbReference>
<proteinExistence type="predicted"/>
<keyword evidence="6 8" id="KW-0472">Membrane</keyword>
<dbReference type="Pfam" id="PF07690">
    <property type="entry name" value="MFS_1"/>
    <property type="match status" value="1"/>
</dbReference>
<dbReference type="InterPro" id="IPR036259">
    <property type="entry name" value="MFS_trans_sf"/>
</dbReference>
<feature type="transmembrane region" description="Helical" evidence="8">
    <location>
        <begin position="56"/>
        <end position="77"/>
    </location>
</feature>
<evidence type="ECO:0000256" key="5">
    <source>
        <dbReference type="ARBA" id="ARBA00022989"/>
    </source>
</evidence>
<protein>
    <submittedName>
        <fullName evidence="9">MFS transporter</fullName>
    </submittedName>
</protein>
<feature type="transmembrane region" description="Helical" evidence="8">
    <location>
        <begin position="410"/>
        <end position="428"/>
    </location>
</feature>
<accession>A0AAU7DZJ8</accession>
<keyword evidence="3" id="KW-1003">Cell membrane</keyword>
<dbReference type="SUPFAM" id="SSF103473">
    <property type="entry name" value="MFS general substrate transporter"/>
    <property type="match status" value="1"/>
</dbReference>
<feature type="transmembrane region" description="Helical" evidence="8">
    <location>
        <begin position="114"/>
        <end position="134"/>
    </location>
</feature>
<dbReference type="PANTHER" id="PTHR43266:SF2">
    <property type="entry name" value="MAJOR FACILITATOR SUPERFAMILY (MFS) PROFILE DOMAIN-CONTAINING PROTEIN"/>
    <property type="match status" value="1"/>
</dbReference>
<evidence type="ECO:0000256" key="2">
    <source>
        <dbReference type="ARBA" id="ARBA00022448"/>
    </source>
</evidence>
<dbReference type="EMBL" id="CP146203">
    <property type="protein sequence ID" value="XBH22686.1"/>
    <property type="molecule type" value="Genomic_DNA"/>
</dbReference>
<reference evidence="9" key="1">
    <citation type="submission" date="2024-02" db="EMBL/GenBank/DDBJ databases">
        <title>Tomenella chthoni gen. nov. sp. nov., a member of the family Jonesiaceae isolated from bat guano.</title>
        <authorList>
            <person name="Miller S.L."/>
            <person name="King J."/>
            <person name="Sankaranarayanan K."/>
            <person name="Lawson P.A."/>
        </authorList>
    </citation>
    <scope>NUCLEOTIDE SEQUENCE</scope>
    <source>
        <strain evidence="9">BS-20</strain>
    </source>
</reference>
<evidence type="ECO:0000256" key="7">
    <source>
        <dbReference type="SAM" id="MobiDB-lite"/>
    </source>
</evidence>
<organism evidence="9">
    <name type="scientific">Jonesiaceae bacterium BS-20</name>
    <dbReference type="NCBI Taxonomy" id="3120821"/>
    <lineage>
        <taxon>Bacteria</taxon>
        <taxon>Bacillati</taxon>
        <taxon>Actinomycetota</taxon>
        <taxon>Actinomycetes</taxon>
        <taxon>Micrococcales</taxon>
        <taxon>Jonesiaceae</taxon>
    </lineage>
</organism>
<evidence type="ECO:0000256" key="6">
    <source>
        <dbReference type="ARBA" id="ARBA00023136"/>
    </source>
</evidence>
<dbReference type="GO" id="GO:0005886">
    <property type="term" value="C:plasma membrane"/>
    <property type="evidence" value="ECO:0007669"/>
    <property type="project" value="UniProtKB-SubCell"/>
</dbReference>
<feature type="transmembrane region" description="Helical" evidence="8">
    <location>
        <begin position="386"/>
        <end position="404"/>
    </location>
</feature>
<feature type="transmembrane region" description="Helical" evidence="8">
    <location>
        <begin position="292"/>
        <end position="316"/>
    </location>
</feature>
<dbReference type="AlphaFoldDB" id="A0AAU7DZJ8"/>
<dbReference type="GO" id="GO:0022857">
    <property type="term" value="F:transmembrane transporter activity"/>
    <property type="evidence" value="ECO:0007669"/>
    <property type="project" value="InterPro"/>
</dbReference>
<keyword evidence="5 8" id="KW-1133">Transmembrane helix</keyword>
<feature type="transmembrane region" description="Helical" evidence="8">
    <location>
        <begin position="345"/>
        <end position="365"/>
    </location>
</feature>
<evidence type="ECO:0000313" key="9">
    <source>
        <dbReference type="EMBL" id="XBH22686.1"/>
    </source>
</evidence>
<dbReference type="CDD" id="cd06173">
    <property type="entry name" value="MFS_MefA_like"/>
    <property type="match status" value="1"/>
</dbReference>
<feature type="transmembrane region" description="Helical" evidence="8">
    <location>
        <begin position="190"/>
        <end position="223"/>
    </location>
</feature>
<sequence length="437" mass="45377">MTSASQPDMATDSATSESVAASVSPQQENSPNAPVPSEARGGNRAALQNVQFRKLLIAWVFGNFGDAALFITIAIWVKQMTGSDFHVAMIFVALGLPALIAPLLGVLADRFNRKYLMIINLVVTAAVSLVLLAVRGSQDMWIIYAGVFVYAASGYVTSAAQSGIVAGMLPSIQLPAANGLLGSVDHGLRIIAPLAGAGILAIAGIATVVWVVVGCFVVTAIIFATLKISHVPHVGEREPFVRALMAGFAFVRNHPHLRRATVTLVACIGAAGTLNVLIFTALEHGAKVDPEYLSVVISIQGLGAVAAGLSASSVIAKIGFQRSMATGTLVAGGAVFFLLTESLGLYLFAAALLGGGMTLMIVSYVSYRQVETPDQLQGRVATAGNILFSVPQTIMSGVTGLIVASVDYKLIAVATAIVCLLAFIPVSFKGNVMPAQP</sequence>
<keyword evidence="4 8" id="KW-0812">Transmembrane</keyword>
<feature type="transmembrane region" description="Helical" evidence="8">
    <location>
        <begin position="141"/>
        <end position="170"/>
    </location>
</feature>
<gene>
    <name evidence="9" type="ORF">V5R04_05550</name>
</gene>
<keyword evidence="2" id="KW-0813">Transport</keyword>
<dbReference type="Gene3D" id="1.20.1250.20">
    <property type="entry name" value="MFS general substrate transporter like domains"/>
    <property type="match status" value="1"/>
</dbReference>
<dbReference type="InterPro" id="IPR011701">
    <property type="entry name" value="MFS"/>
</dbReference>
<comment type="subcellular location">
    <subcellularLocation>
        <location evidence="1">Cell membrane</location>
        <topology evidence="1">Multi-pass membrane protein</topology>
    </subcellularLocation>
</comment>
<evidence type="ECO:0000256" key="1">
    <source>
        <dbReference type="ARBA" id="ARBA00004651"/>
    </source>
</evidence>
<evidence type="ECO:0000256" key="3">
    <source>
        <dbReference type="ARBA" id="ARBA00022475"/>
    </source>
</evidence>
<evidence type="ECO:0000256" key="4">
    <source>
        <dbReference type="ARBA" id="ARBA00022692"/>
    </source>
</evidence>
<feature type="transmembrane region" description="Helical" evidence="8">
    <location>
        <begin position="89"/>
        <end position="108"/>
    </location>
</feature>
<feature type="transmembrane region" description="Helical" evidence="8">
    <location>
        <begin position="260"/>
        <end position="280"/>
    </location>
</feature>
<feature type="compositionally biased region" description="Low complexity" evidence="7">
    <location>
        <begin position="10"/>
        <end position="24"/>
    </location>
</feature>
<feature type="region of interest" description="Disordered" evidence="7">
    <location>
        <begin position="1"/>
        <end position="40"/>
    </location>
</feature>
<evidence type="ECO:0000256" key="8">
    <source>
        <dbReference type="SAM" id="Phobius"/>
    </source>
</evidence>
<feature type="transmembrane region" description="Helical" evidence="8">
    <location>
        <begin position="323"/>
        <end position="339"/>
    </location>
</feature>